<dbReference type="InterPro" id="IPR001356">
    <property type="entry name" value="HD"/>
</dbReference>
<dbReference type="PROSITE" id="PS50071">
    <property type="entry name" value="HOMEOBOX_2"/>
    <property type="match status" value="1"/>
</dbReference>
<feature type="region of interest" description="Disordered" evidence="5">
    <location>
        <begin position="1"/>
        <end position="21"/>
    </location>
</feature>
<feature type="DNA-binding region" description="Homeobox" evidence="4">
    <location>
        <begin position="516"/>
        <end position="575"/>
    </location>
</feature>
<feature type="compositionally biased region" description="Low complexity" evidence="5">
    <location>
        <begin position="1"/>
        <end position="17"/>
    </location>
</feature>
<feature type="compositionally biased region" description="Low complexity" evidence="5">
    <location>
        <begin position="650"/>
        <end position="679"/>
    </location>
</feature>
<dbReference type="GO" id="GO:0005634">
    <property type="term" value="C:nucleus"/>
    <property type="evidence" value="ECO:0007669"/>
    <property type="project" value="UniProtKB-SubCell"/>
</dbReference>
<evidence type="ECO:0000256" key="3">
    <source>
        <dbReference type="ARBA" id="ARBA00023242"/>
    </source>
</evidence>
<dbReference type="InterPro" id="IPR009057">
    <property type="entry name" value="Homeodomain-like_sf"/>
</dbReference>
<dbReference type="STRING" id="1754192.A0A1Y1WQK7"/>
<comment type="caution">
    <text evidence="7">The sequence shown here is derived from an EMBL/GenBank/DDBJ whole genome shotgun (WGS) entry which is preliminary data.</text>
</comment>
<dbReference type="CDD" id="cd00086">
    <property type="entry name" value="homeodomain"/>
    <property type="match status" value="1"/>
</dbReference>
<proteinExistence type="predicted"/>
<accession>A0A1Y1WQK7</accession>
<evidence type="ECO:0000313" key="7">
    <source>
        <dbReference type="EMBL" id="ORX75578.1"/>
    </source>
</evidence>
<dbReference type="InterPro" id="IPR008422">
    <property type="entry name" value="KN_HD"/>
</dbReference>
<feature type="region of interest" description="Disordered" evidence="5">
    <location>
        <begin position="592"/>
        <end position="679"/>
    </location>
</feature>
<dbReference type="GO" id="GO:0003677">
    <property type="term" value="F:DNA binding"/>
    <property type="evidence" value="ECO:0007669"/>
    <property type="project" value="UniProtKB-UniRule"/>
</dbReference>
<name>A0A1Y1WQK7_9FUNG</name>
<dbReference type="OrthoDB" id="6159439at2759"/>
<keyword evidence="1 4" id="KW-0238">DNA-binding</keyword>
<feature type="compositionally biased region" description="Basic and acidic residues" evidence="5">
    <location>
        <begin position="592"/>
        <end position="621"/>
    </location>
</feature>
<evidence type="ECO:0000256" key="5">
    <source>
        <dbReference type="SAM" id="MobiDB-lite"/>
    </source>
</evidence>
<feature type="region of interest" description="Disordered" evidence="5">
    <location>
        <begin position="433"/>
        <end position="458"/>
    </location>
</feature>
<dbReference type="Proteomes" id="UP000193944">
    <property type="component" value="Unassembled WGS sequence"/>
</dbReference>
<reference evidence="7 8" key="2">
    <citation type="submission" date="2016-08" db="EMBL/GenBank/DDBJ databases">
        <title>Pervasive Adenine N6-methylation of Active Genes in Fungi.</title>
        <authorList>
            <consortium name="DOE Joint Genome Institute"/>
            <person name="Mondo S.J."/>
            <person name="Dannebaum R.O."/>
            <person name="Kuo R.C."/>
            <person name="Labutti K."/>
            <person name="Haridas S."/>
            <person name="Kuo A."/>
            <person name="Salamov A."/>
            <person name="Ahrendt S.R."/>
            <person name="Lipzen A."/>
            <person name="Sullivan W."/>
            <person name="Andreopoulos W.B."/>
            <person name="Clum A."/>
            <person name="Lindquist E."/>
            <person name="Daum C."/>
            <person name="Ramamoorthy G.K."/>
            <person name="Gryganskyi A."/>
            <person name="Culley D."/>
            <person name="Magnuson J.K."/>
            <person name="James T.Y."/>
            <person name="O'Malley M.A."/>
            <person name="Stajich J.E."/>
            <person name="Spatafora J.W."/>
            <person name="Visel A."/>
            <person name="Grigoriev I.V."/>
        </authorList>
    </citation>
    <scope>NUCLEOTIDE SEQUENCE [LARGE SCALE GENOMIC DNA]</scope>
    <source>
        <strain evidence="7 8">S4</strain>
    </source>
</reference>
<evidence type="ECO:0000259" key="6">
    <source>
        <dbReference type="PROSITE" id="PS50071"/>
    </source>
</evidence>
<keyword evidence="2 4" id="KW-0371">Homeobox</keyword>
<evidence type="ECO:0000256" key="4">
    <source>
        <dbReference type="PROSITE-ProRule" id="PRU00108"/>
    </source>
</evidence>
<dbReference type="GO" id="GO:0006355">
    <property type="term" value="P:regulation of DNA-templated transcription"/>
    <property type="evidence" value="ECO:0007669"/>
    <property type="project" value="InterPro"/>
</dbReference>
<evidence type="ECO:0000313" key="8">
    <source>
        <dbReference type="Proteomes" id="UP000193944"/>
    </source>
</evidence>
<protein>
    <recommendedName>
        <fullName evidence="6">Homeobox domain-containing protein</fullName>
    </recommendedName>
</protein>
<reference evidence="7 8" key="1">
    <citation type="submission" date="2016-08" db="EMBL/GenBank/DDBJ databases">
        <title>A Parts List for Fungal Cellulosomes Revealed by Comparative Genomics.</title>
        <authorList>
            <consortium name="DOE Joint Genome Institute"/>
            <person name="Haitjema C.H."/>
            <person name="Gilmore S.P."/>
            <person name="Henske J.K."/>
            <person name="Solomon K.V."/>
            <person name="De Groot R."/>
            <person name="Kuo A."/>
            <person name="Mondo S.J."/>
            <person name="Salamov A.A."/>
            <person name="Labutti K."/>
            <person name="Zhao Z."/>
            <person name="Chiniquy J."/>
            <person name="Barry K."/>
            <person name="Brewer H.M."/>
            <person name="Purvine S.O."/>
            <person name="Wright A.T."/>
            <person name="Boxma B."/>
            <person name="Van Alen T."/>
            <person name="Hackstein J.H."/>
            <person name="Baker S.E."/>
            <person name="Grigoriev I.V."/>
            <person name="O'Malley M.A."/>
        </authorList>
    </citation>
    <scope>NUCLEOTIDE SEQUENCE [LARGE SCALE GENOMIC DNA]</scope>
    <source>
        <strain evidence="7 8">S4</strain>
    </source>
</reference>
<evidence type="ECO:0000256" key="1">
    <source>
        <dbReference type="ARBA" id="ARBA00023125"/>
    </source>
</evidence>
<sequence length="679" mass="78756">MRVEGMINMSQNMSNSSTVKKEGQGNIKVDIDVANALLHLKDKDGNEVENNGKINNYPKKSIIAERLMKTNLLNENFKGSPMSLASLNNEMNDNHNTNFYNNSNPYRSPSSTVYSSPVIGQVERIDNEYKNSGDHEEIYNKTNNNNENIMLPSIKYLLENKNINSSMKDNILPALDKPLYKNKFSNNSSYNIEMNKEDLLYYKSFSNQQDEYKVSGKSSYSSLVDNENQYNNIKSSSNNNNYNNNNNNYNNYNNNDNNNNIPNNYSSNIYNNNNNNNNNSNNISNNNNIDLDYYNNRRNSYEINNFSLRNPSPNSDHMYTSKPQLTQSSVSLPPPFMMTNDNNHNSSFEPYSNHYNDQSYYQQNNNIPLNQHNMNRNSNDVMQNDDFMMLNNNPINDDSMKQNNNGLIQNNNVMGPNNNNMVLYNNNNNNNNNTINNNTINNNNNNNNNNNDNNNNNNCTMPYNNNQMMQNNSFDVDINKTIRLVTSYDPNKPRYVNIKPANNGKFEAVGPNGKKKEKESRRFPKFIIFILETSYNASHYPSNNEKDRLVHETGLTHRQINDWFINKRARSSTNHQNKKKLMRKKHLQLVQEQRKRLEQQKKQQDELKKQQKEQLKKQKQEQKKKKGLLHSMEPSENSGKSENSEIIDKSLSMDSSEPSEPSEPLEQSLQSKQSEQQKI</sequence>
<gene>
    <name evidence="7" type="ORF">BCR32DRAFT_296815</name>
</gene>
<keyword evidence="3 4" id="KW-0539">Nucleus</keyword>
<dbReference type="AlphaFoldDB" id="A0A1Y1WQK7"/>
<feature type="domain" description="Homeobox" evidence="6">
    <location>
        <begin position="514"/>
        <end position="574"/>
    </location>
</feature>
<dbReference type="SMART" id="SM00389">
    <property type="entry name" value="HOX"/>
    <property type="match status" value="1"/>
</dbReference>
<dbReference type="EMBL" id="MCFG01000349">
    <property type="protein sequence ID" value="ORX75578.1"/>
    <property type="molecule type" value="Genomic_DNA"/>
</dbReference>
<feature type="region of interest" description="Disordered" evidence="5">
    <location>
        <begin position="230"/>
        <end position="284"/>
    </location>
</feature>
<keyword evidence="8" id="KW-1185">Reference proteome</keyword>
<dbReference type="Pfam" id="PF05920">
    <property type="entry name" value="Homeobox_KN"/>
    <property type="match status" value="1"/>
</dbReference>
<dbReference type="Gene3D" id="1.10.10.60">
    <property type="entry name" value="Homeodomain-like"/>
    <property type="match status" value="1"/>
</dbReference>
<dbReference type="SUPFAM" id="SSF46689">
    <property type="entry name" value="Homeodomain-like"/>
    <property type="match status" value="1"/>
</dbReference>
<comment type="subcellular location">
    <subcellularLocation>
        <location evidence="4">Nucleus</location>
    </subcellularLocation>
</comment>
<evidence type="ECO:0000256" key="2">
    <source>
        <dbReference type="ARBA" id="ARBA00023155"/>
    </source>
</evidence>
<organism evidence="7 8">
    <name type="scientific">Anaeromyces robustus</name>
    <dbReference type="NCBI Taxonomy" id="1754192"/>
    <lineage>
        <taxon>Eukaryota</taxon>
        <taxon>Fungi</taxon>
        <taxon>Fungi incertae sedis</taxon>
        <taxon>Chytridiomycota</taxon>
        <taxon>Chytridiomycota incertae sedis</taxon>
        <taxon>Neocallimastigomycetes</taxon>
        <taxon>Neocallimastigales</taxon>
        <taxon>Neocallimastigaceae</taxon>
        <taxon>Anaeromyces</taxon>
    </lineage>
</organism>